<protein>
    <submittedName>
        <fullName evidence="2">Type II toxin-antitoxin system RelE/ParE family toxin</fullName>
    </submittedName>
</protein>
<dbReference type="InterPro" id="IPR007712">
    <property type="entry name" value="RelE/ParE_toxin"/>
</dbReference>
<sequence length="97" mass="11427">MKYILSREADEDLIRIHAYGFFRFGEDQADKYFLAFFEQFDVIANNPYLYPSVDYLGKGIRRCVCGVDSIYYQIQDDIIRIVTIVGRQELGRKLKSK</sequence>
<name>A0ABS0WUR8_9FLAO</name>
<dbReference type="Pfam" id="PF05016">
    <property type="entry name" value="ParE_toxin"/>
    <property type="match status" value="1"/>
</dbReference>
<dbReference type="RefSeq" id="WP_198842371.1">
    <property type="nucleotide sequence ID" value="NZ_JAEHFJ010000008.1"/>
</dbReference>
<dbReference type="Gene3D" id="3.30.2310.20">
    <property type="entry name" value="RelE-like"/>
    <property type="match status" value="1"/>
</dbReference>
<gene>
    <name evidence="2" type="ORF">JBL43_15790</name>
</gene>
<reference evidence="2 3" key="1">
    <citation type="submission" date="2020-12" db="EMBL/GenBank/DDBJ databases">
        <title>Aureibaculum luteum sp. nov. and Aureibaculum flavum sp. nov., novel members of the family Flavobacteriaceae isolated from Antarctic intertidal sediments.</title>
        <authorList>
            <person name="He X."/>
            <person name="Zhang X."/>
        </authorList>
    </citation>
    <scope>NUCLEOTIDE SEQUENCE [LARGE SCALE GENOMIC DNA]</scope>
    <source>
        <strain evidence="2 3">A20</strain>
    </source>
</reference>
<evidence type="ECO:0000313" key="2">
    <source>
        <dbReference type="EMBL" id="MBJ2175715.1"/>
    </source>
</evidence>
<organism evidence="2 3">
    <name type="scientific">Aureibaculum flavum</name>
    <dbReference type="NCBI Taxonomy" id="2795986"/>
    <lineage>
        <taxon>Bacteria</taxon>
        <taxon>Pseudomonadati</taxon>
        <taxon>Bacteroidota</taxon>
        <taxon>Flavobacteriia</taxon>
        <taxon>Flavobacteriales</taxon>
        <taxon>Flavobacteriaceae</taxon>
        <taxon>Aureibaculum</taxon>
    </lineage>
</organism>
<dbReference type="EMBL" id="JAEHFJ010000008">
    <property type="protein sequence ID" value="MBJ2175715.1"/>
    <property type="molecule type" value="Genomic_DNA"/>
</dbReference>
<keyword evidence="3" id="KW-1185">Reference proteome</keyword>
<evidence type="ECO:0000256" key="1">
    <source>
        <dbReference type="ARBA" id="ARBA00022649"/>
    </source>
</evidence>
<proteinExistence type="predicted"/>
<keyword evidence="1" id="KW-1277">Toxin-antitoxin system</keyword>
<accession>A0ABS0WUR8</accession>
<dbReference type="Proteomes" id="UP000623301">
    <property type="component" value="Unassembled WGS sequence"/>
</dbReference>
<comment type="caution">
    <text evidence="2">The sequence shown here is derived from an EMBL/GenBank/DDBJ whole genome shotgun (WGS) entry which is preliminary data.</text>
</comment>
<evidence type="ECO:0000313" key="3">
    <source>
        <dbReference type="Proteomes" id="UP000623301"/>
    </source>
</evidence>
<dbReference type="InterPro" id="IPR035093">
    <property type="entry name" value="RelE/ParE_toxin_dom_sf"/>
</dbReference>